<reference evidence="2" key="1">
    <citation type="journal article" date="2017" name="Nature">
        <title>The sunflower genome provides insights into oil metabolism, flowering and Asterid evolution.</title>
        <authorList>
            <person name="Badouin H."/>
            <person name="Gouzy J."/>
            <person name="Grassa C.J."/>
            <person name="Murat F."/>
            <person name="Staton S.E."/>
            <person name="Cottret L."/>
            <person name="Lelandais-Briere C."/>
            <person name="Owens G.L."/>
            <person name="Carrere S."/>
            <person name="Mayjonade B."/>
            <person name="Legrand L."/>
            <person name="Gill N."/>
            <person name="Kane N.C."/>
            <person name="Bowers J.E."/>
            <person name="Hubner S."/>
            <person name="Bellec A."/>
            <person name="Berard A."/>
            <person name="Berges H."/>
            <person name="Blanchet N."/>
            <person name="Boniface M.C."/>
            <person name="Brunel D."/>
            <person name="Catrice O."/>
            <person name="Chaidir N."/>
            <person name="Claudel C."/>
            <person name="Donnadieu C."/>
            <person name="Faraut T."/>
            <person name="Fievet G."/>
            <person name="Helmstetter N."/>
            <person name="King M."/>
            <person name="Knapp S.J."/>
            <person name="Lai Z."/>
            <person name="Le Paslier M.C."/>
            <person name="Lippi Y."/>
            <person name="Lorenzon L."/>
            <person name="Mandel J.R."/>
            <person name="Marage G."/>
            <person name="Marchand G."/>
            <person name="Marquand E."/>
            <person name="Bret-Mestries E."/>
            <person name="Morien E."/>
            <person name="Nambeesan S."/>
            <person name="Nguyen T."/>
            <person name="Pegot-Espagnet P."/>
            <person name="Pouilly N."/>
            <person name="Raftis F."/>
            <person name="Sallet E."/>
            <person name="Schiex T."/>
            <person name="Thomas J."/>
            <person name="Vandecasteele C."/>
            <person name="Vares D."/>
            <person name="Vear F."/>
            <person name="Vautrin S."/>
            <person name="Crespi M."/>
            <person name="Mangin B."/>
            <person name="Burke J.M."/>
            <person name="Salse J."/>
            <person name="Munos S."/>
            <person name="Vincourt P."/>
            <person name="Rieseberg L.H."/>
            <person name="Langlade N.B."/>
        </authorList>
    </citation>
    <scope>NUCLEOTIDE SEQUENCE [LARGE SCALE GENOMIC DNA]</scope>
    <source>
        <strain evidence="2">cv. SF193</strain>
    </source>
</reference>
<accession>A0A251RQ41</accession>
<dbReference type="Gene3D" id="3.40.50.2000">
    <property type="entry name" value="Glycogen Phosphorylase B"/>
    <property type="match status" value="2"/>
</dbReference>
<name>A0A251RQ41_HELAN</name>
<organism evidence="1 2">
    <name type="scientific">Helianthus annuus</name>
    <name type="common">Common sunflower</name>
    <dbReference type="NCBI Taxonomy" id="4232"/>
    <lineage>
        <taxon>Eukaryota</taxon>
        <taxon>Viridiplantae</taxon>
        <taxon>Streptophyta</taxon>
        <taxon>Embryophyta</taxon>
        <taxon>Tracheophyta</taxon>
        <taxon>Spermatophyta</taxon>
        <taxon>Magnoliopsida</taxon>
        <taxon>eudicotyledons</taxon>
        <taxon>Gunneridae</taxon>
        <taxon>Pentapetalae</taxon>
        <taxon>asterids</taxon>
        <taxon>campanulids</taxon>
        <taxon>Asterales</taxon>
        <taxon>Asteraceae</taxon>
        <taxon>Asteroideae</taxon>
        <taxon>Heliantheae alliance</taxon>
        <taxon>Heliantheae</taxon>
        <taxon>Helianthus</taxon>
    </lineage>
</organism>
<sequence length="149" mass="16802">MPSMDPANYAWACTGDPVTNQIIFKIMILEGKEAAEASNYISCNSNMEPGAFTLYPKMFPVRPLLSTNRSTKQAGHFWKSDSTCLKWLDQQSTCSVIYVAFGSLTVFDQHQFKELAVGLELTNKPFLDSVIVFTCRHNSLLQISYIYVK</sequence>
<dbReference type="OMA" id="PANYAWA"/>
<keyword evidence="1" id="KW-0808">Transferase</keyword>
<proteinExistence type="predicted"/>
<evidence type="ECO:0000313" key="1">
    <source>
        <dbReference type="EMBL" id="OTF86525.1"/>
    </source>
</evidence>
<dbReference type="GO" id="GO:0016740">
    <property type="term" value="F:transferase activity"/>
    <property type="evidence" value="ECO:0007669"/>
    <property type="project" value="UniProtKB-KW"/>
</dbReference>
<dbReference type="InParanoid" id="A0A251RQ41"/>
<gene>
    <name evidence="1" type="ORF">HannXRQ_Chr17g0551721</name>
</gene>
<evidence type="ECO:0000313" key="2">
    <source>
        <dbReference type="Proteomes" id="UP000215914"/>
    </source>
</evidence>
<dbReference type="AlphaFoldDB" id="A0A251RQ41"/>
<dbReference type="EMBL" id="CM007906">
    <property type="protein sequence ID" value="OTF86525.1"/>
    <property type="molecule type" value="Genomic_DNA"/>
</dbReference>
<dbReference type="SUPFAM" id="SSF53756">
    <property type="entry name" value="UDP-Glycosyltransferase/glycogen phosphorylase"/>
    <property type="match status" value="1"/>
</dbReference>
<keyword evidence="2" id="KW-1185">Reference proteome</keyword>
<dbReference type="PANTHER" id="PTHR48045">
    <property type="entry name" value="UDP-GLYCOSYLTRANSFERASE 72B1"/>
    <property type="match status" value="1"/>
</dbReference>
<dbReference type="PANTHER" id="PTHR48045:SF21">
    <property type="entry name" value="UDP-GLYCOSYLTRANSFERASE 83A1"/>
    <property type="match status" value="1"/>
</dbReference>
<protein>
    <submittedName>
        <fullName evidence="1">Putative UDP-glucuronosyl/UDP-glucosyltransferase</fullName>
    </submittedName>
</protein>
<dbReference type="Proteomes" id="UP000215914">
    <property type="component" value="Chromosome 17"/>
</dbReference>